<dbReference type="InterPro" id="IPR001845">
    <property type="entry name" value="HTH_ArsR_DNA-bd_dom"/>
</dbReference>
<dbReference type="InterPro" id="IPR011991">
    <property type="entry name" value="ArsR-like_HTH"/>
</dbReference>
<keyword evidence="3" id="KW-1185">Reference proteome</keyword>
<dbReference type="Proteomes" id="UP000298412">
    <property type="component" value="Unassembled WGS sequence"/>
</dbReference>
<feature type="domain" description="HTH arsR-type" evidence="1">
    <location>
        <begin position="75"/>
        <end position="169"/>
    </location>
</feature>
<dbReference type="InterPro" id="IPR036388">
    <property type="entry name" value="WH-like_DNA-bd_sf"/>
</dbReference>
<dbReference type="PRINTS" id="PR00778">
    <property type="entry name" value="HTHARSR"/>
</dbReference>
<protein>
    <submittedName>
        <fullName evidence="2">ArsR family transcriptional regulator</fullName>
    </submittedName>
</protein>
<dbReference type="PROSITE" id="PS50987">
    <property type="entry name" value="HTH_ARSR_2"/>
    <property type="match status" value="1"/>
</dbReference>
<dbReference type="GO" id="GO:0003700">
    <property type="term" value="F:DNA-binding transcription factor activity"/>
    <property type="evidence" value="ECO:0007669"/>
    <property type="project" value="InterPro"/>
</dbReference>
<accession>A0A4R8WQQ3</accession>
<evidence type="ECO:0000313" key="3">
    <source>
        <dbReference type="Proteomes" id="UP000298412"/>
    </source>
</evidence>
<organism evidence="2 3">
    <name type="scientific">Cryobacterium algoritolerans</name>
    <dbReference type="NCBI Taxonomy" id="1259184"/>
    <lineage>
        <taxon>Bacteria</taxon>
        <taxon>Bacillati</taxon>
        <taxon>Actinomycetota</taxon>
        <taxon>Actinomycetes</taxon>
        <taxon>Micrococcales</taxon>
        <taxon>Microbacteriaceae</taxon>
        <taxon>Cryobacterium</taxon>
    </lineage>
</organism>
<dbReference type="InterPro" id="IPR036390">
    <property type="entry name" value="WH_DNA-bd_sf"/>
</dbReference>
<name>A0A4R8WQQ3_9MICO</name>
<evidence type="ECO:0000259" key="1">
    <source>
        <dbReference type="PROSITE" id="PS50987"/>
    </source>
</evidence>
<dbReference type="OrthoDB" id="9806976at2"/>
<proteinExistence type="predicted"/>
<sequence length="202" mass="22668">MPGGPINWCARRVRPKPSSRWVPGRRRASVRREIRKGCAYESGNLCRRLWKSTSRAPGGPLDCLVLGWCTYGKTQWNVSTDGFTAVFAALSDLTRRALLARLADGEATVNELAAPHPLTLPSVSRHLKVLEKAGLVTKTRTAQWRSCRLNPSSLPAMDQWMVPYRQFFESRLDGLDKHLMIGPSPNYTSDNLMERDDVSDTN</sequence>
<dbReference type="EMBL" id="SOFP01000048">
    <property type="protein sequence ID" value="TFC14366.1"/>
    <property type="molecule type" value="Genomic_DNA"/>
</dbReference>
<dbReference type="NCBIfam" id="NF033788">
    <property type="entry name" value="HTH_metalloreg"/>
    <property type="match status" value="1"/>
</dbReference>
<dbReference type="SMART" id="SM00418">
    <property type="entry name" value="HTH_ARSR"/>
    <property type="match status" value="1"/>
</dbReference>
<reference evidence="2 3" key="1">
    <citation type="submission" date="2019-03" db="EMBL/GenBank/DDBJ databases">
        <title>Genomics of glacier-inhabiting Cryobacterium strains.</title>
        <authorList>
            <person name="Liu Q."/>
            <person name="Xin Y.-H."/>
        </authorList>
    </citation>
    <scope>NUCLEOTIDE SEQUENCE [LARGE SCALE GENOMIC DNA]</scope>
    <source>
        <strain evidence="2 3">MDT1-3</strain>
    </source>
</reference>
<dbReference type="CDD" id="cd00090">
    <property type="entry name" value="HTH_ARSR"/>
    <property type="match status" value="1"/>
</dbReference>
<comment type="caution">
    <text evidence="2">The sequence shown here is derived from an EMBL/GenBank/DDBJ whole genome shotgun (WGS) entry which is preliminary data.</text>
</comment>
<dbReference type="PANTHER" id="PTHR38600">
    <property type="entry name" value="TRANSCRIPTIONAL REGULATORY PROTEIN"/>
    <property type="match status" value="1"/>
</dbReference>
<dbReference type="Pfam" id="PF12840">
    <property type="entry name" value="HTH_20"/>
    <property type="match status" value="1"/>
</dbReference>
<dbReference type="PANTHER" id="PTHR38600:SF2">
    <property type="entry name" value="SLL0088 PROTEIN"/>
    <property type="match status" value="1"/>
</dbReference>
<evidence type="ECO:0000313" key="2">
    <source>
        <dbReference type="EMBL" id="TFC14366.1"/>
    </source>
</evidence>
<dbReference type="Gene3D" id="1.10.10.10">
    <property type="entry name" value="Winged helix-like DNA-binding domain superfamily/Winged helix DNA-binding domain"/>
    <property type="match status" value="1"/>
</dbReference>
<gene>
    <name evidence="2" type="ORF">E3O19_11350</name>
</gene>
<dbReference type="SUPFAM" id="SSF46785">
    <property type="entry name" value="Winged helix' DNA-binding domain"/>
    <property type="match status" value="1"/>
</dbReference>
<dbReference type="AlphaFoldDB" id="A0A4R8WQQ3"/>